<comment type="caution">
    <text evidence="2">The sequence shown here is derived from an EMBL/GenBank/DDBJ whole genome shotgun (WGS) entry which is preliminary data.</text>
</comment>
<feature type="region of interest" description="Disordered" evidence="1">
    <location>
        <begin position="201"/>
        <end position="221"/>
    </location>
</feature>
<evidence type="ECO:0000313" key="2">
    <source>
        <dbReference type="EMBL" id="GAA2110132.1"/>
    </source>
</evidence>
<evidence type="ECO:0000313" key="3">
    <source>
        <dbReference type="Proteomes" id="UP001500443"/>
    </source>
</evidence>
<dbReference type="Proteomes" id="UP001500443">
    <property type="component" value="Unassembled WGS sequence"/>
</dbReference>
<proteinExistence type="predicted"/>
<keyword evidence="3" id="KW-1185">Reference proteome</keyword>
<organism evidence="2 3">
    <name type="scientific">Streptomyces synnematoformans</name>
    <dbReference type="NCBI Taxonomy" id="415721"/>
    <lineage>
        <taxon>Bacteria</taxon>
        <taxon>Bacillati</taxon>
        <taxon>Actinomycetota</taxon>
        <taxon>Actinomycetes</taxon>
        <taxon>Kitasatosporales</taxon>
        <taxon>Streptomycetaceae</taxon>
        <taxon>Streptomyces</taxon>
    </lineage>
</organism>
<feature type="region of interest" description="Disordered" evidence="1">
    <location>
        <begin position="241"/>
        <end position="277"/>
    </location>
</feature>
<evidence type="ECO:0008006" key="4">
    <source>
        <dbReference type="Google" id="ProtNLM"/>
    </source>
</evidence>
<accession>A0ABN2XFB4</accession>
<evidence type="ECO:0000256" key="1">
    <source>
        <dbReference type="SAM" id="MobiDB-lite"/>
    </source>
</evidence>
<dbReference type="EMBL" id="BAAAPF010000008">
    <property type="protein sequence ID" value="GAA2110132.1"/>
    <property type="molecule type" value="Genomic_DNA"/>
</dbReference>
<protein>
    <recommendedName>
        <fullName evidence="4">DNA-binding protein</fullName>
    </recommendedName>
</protein>
<name>A0ABN2XFB4_9ACTN</name>
<sequence>MITIDGRRVLSRRDIHQRHGYALSTLERWWAQRNTNGHPDAVRLHGTLYWYEDSWEAWDKKRRTPEGMLTRAELAEKTGYTIRYLEQLWRERNTNGHPPGTRIGGRLRWNAEVWDDWNRNRLQIDDVEQPAAHDAADDDLIGPAEFSRILGHADTSTVSKAVKTPPPGWPEPDEWEDLPSGRKRPKWRRWRALAYRDHRADRPIRRGRRPGSRNARYPYAGDPRLTLARQLLAERSDATNAELIDDLQRRSDPPPSSYSTWTKILTSARSHPQEEDD</sequence>
<dbReference type="RefSeq" id="WP_344287720.1">
    <property type="nucleotide sequence ID" value="NZ_BAAAPF010000008.1"/>
</dbReference>
<gene>
    <name evidence="2" type="ORF">GCM10009802_06920</name>
</gene>
<reference evidence="2 3" key="1">
    <citation type="journal article" date="2019" name="Int. J. Syst. Evol. Microbiol.">
        <title>The Global Catalogue of Microorganisms (GCM) 10K type strain sequencing project: providing services to taxonomists for standard genome sequencing and annotation.</title>
        <authorList>
            <consortium name="The Broad Institute Genomics Platform"/>
            <consortium name="The Broad Institute Genome Sequencing Center for Infectious Disease"/>
            <person name="Wu L."/>
            <person name="Ma J."/>
        </authorList>
    </citation>
    <scope>NUCLEOTIDE SEQUENCE [LARGE SCALE GENOMIC DNA]</scope>
    <source>
        <strain evidence="2 3">JCM 15481</strain>
    </source>
</reference>
<feature type="region of interest" description="Disordered" evidence="1">
    <location>
        <begin position="152"/>
        <end position="181"/>
    </location>
</feature>
<feature type="compositionally biased region" description="Polar residues" evidence="1">
    <location>
        <begin position="257"/>
        <end position="270"/>
    </location>
</feature>